<organism evidence="2">
    <name type="scientific">Escherichia coli</name>
    <dbReference type="NCBI Taxonomy" id="562"/>
    <lineage>
        <taxon>Bacteria</taxon>
        <taxon>Pseudomonadati</taxon>
        <taxon>Pseudomonadota</taxon>
        <taxon>Gammaproteobacteria</taxon>
        <taxon>Enterobacterales</taxon>
        <taxon>Enterobacteriaceae</taxon>
        <taxon>Escherichia</taxon>
    </lineage>
</organism>
<reference evidence="2" key="1">
    <citation type="submission" date="2018-10" db="EMBL/GenBank/DDBJ databases">
        <authorList>
            <consortium name="NARMS: The National Antimicrobial Resistance Monitoring System"/>
        </authorList>
    </citation>
    <scope>NUCLEOTIDE SEQUENCE [LARGE SCALE GENOMIC DNA]</scope>
    <source>
        <strain evidence="2">CVM N17EC0388</strain>
    </source>
</reference>
<dbReference type="GO" id="GO:0003677">
    <property type="term" value="F:DNA binding"/>
    <property type="evidence" value="ECO:0007669"/>
    <property type="project" value="InterPro"/>
</dbReference>
<dbReference type="InterPro" id="IPR011010">
    <property type="entry name" value="DNA_brk_join_enz"/>
</dbReference>
<keyword evidence="1" id="KW-0233">DNA recombination</keyword>
<comment type="caution">
    <text evidence="2">The sequence shown here is derived from an EMBL/GenBank/DDBJ whole genome shotgun (WGS) entry which is preliminary data.</text>
</comment>
<gene>
    <name evidence="2" type="ORF">D9F05_09390</name>
</gene>
<dbReference type="GO" id="GO:0015074">
    <property type="term" value="P:DNA integration"/>
    <property type="evidence" value="ECO:0007669"/>
    <property type="project" value="InterPro"/>
</dbReference>
<evidence type="ECO:0000256" key="1">
    <source>
        <dbReference type="ARBA" id="ARBA00023172"/>
    </source>
</evidence>
<sequence>MLRRQAAKQYGIEIPSQVPMTLVVEHLLAKKDRLAANTWRQYRAALSYAIEQELSITPDTVELEELQAAHRQLARESGYGTNKKGNSTSSNKLKSIKQNDFDIISDYLRSQIGNHQYALALLTWMQAGEATGLRPSEWESAQIIDLDGHTALKIENAKHTNGRGNGSHRHLILDALEPEKVNAIKDMIFMLDGFSREMSFKSFYDGVRSYNYSAVRTALGKRSKYPTLYTYRHQFTANCKASNLSRKEVAALLGQASDATAPLHYGRKQQGRKGATKVKPLAREVETVREKHNQFNIAEYKKVSGIKK</sequence>
<name>A0A3L0VYR9_ECOLX</name>
<dbReference type="EMBL" id="RNRV01000013">
    <property type="protein sequence ID" value="MHO04584.1"/>
    <property type="molecule type" value="Genomic_DNA"/>
</dbReference>
<proteinExistence type="predicted"/>
<dbReference type="AlphaFoldDB" id="A0A3L0VYR9"/>
<dbReference type="SUPFAM" id="SSF56349">
    <property type="entry name" value="DNA breaking-rejoining enzymes"/>
    <property type="match status" value="1"/>
</dbReference>
<dbReference type="GO" id="GO:0006310">
    <property type="term" value="P:DNA recombination"/>
    <property type="evidence" value="ECO:0007669"/>
    <property type="project" value="UniProtKB-KW"/>
</dbReference>
<protein>
    <submittedName>
        <fullName evidence="2">Site-specific integrase</fullName>
    </submittedName>
</protein>
<dbReference type="InterPro" id="IPR013762">
    <property type="entry name" value="Integrase-like_cat_sf"/>
</dbReference>
<accession>A0A3L0VYR9</accession>
<evidence type="ECO:0000313" key="2">
    <source>
        <dbReference type="EMBL" id="MHO04584.1"/>
    </source>
</evidence>
<dbReference type="Gene3D" id="1.10.443.10">
    <property type="entry name" value="Intergrase catalytic core"/>
    <property type="match status" value="1"/>
</dbReference>